<dbReference type="Proteomes" id="UP001139408">
    <property type="component" value="Unassembled WGS sequence"/>
</dbReference>
<keyword evidence="3" id="KW-1185">Reference proteome</keyword>
<reference evidence="2" key="1">
    <citation type="submission" date="2022-01" db="EMBL/GenBank/DDBJ databases">
        <title>Whole genome-based taxonomy of the Shewanellaceae.</title>
        <authorList>
            <person name="Martin-Rodriguez A.J."/>
        </authorList>
    </citation>
    <scope>NUCLEOTIDE SEQUENCE</scope>
    <source>
        <strain evidence="2">DSM 23803</strain>
    </source>
</reference>
<evidence type="ECO:0000256" key="1">
    <source>
        <dbReference type="SAM" id="SignalP"/>
    </source>
</evidence>
<organism evidence="2 3">
    <name type="scientific">Shewanella algicola</name>
    <dbReference type="NCBI Taxonomy" id="640633"/>
    <lineage>
        <taxon>Bacteria</taxon>
        <taxon>Pseudomonadati</taxon>
        <taxon>Pseudomonadota</taxon>
        <taxon>Gammaproteobacteria</taxon>
        <taxon>Alteromonadales</taxon>
        <taxon>Shewanellaceae</taxon>
        <taxon>Shewanella</taxon>
    </lineage>
</organism>
<gene>
    <name evidence="2" type="ORF">L2749_14020</name>
</gene>
<proteinExistence type="predicted"/>
<name>A0A9X2CBB0_9GAMM</name>
<evidence type="ECO:0000313" key="2">
    <source>
        <dbReference type="EMBL" id="MCL1106359.1"/>
    </source>
</evidence>
<dbReference type="RefSeq" id="WP_188925746.1">
    <property type="nucleotide sequence ID" value="NZ_BMQI01000030.1"/>
</dbReference>
<feature type="chain" id="PRO_5040833381" evidence="1">
    <location>
        <begin position="19"/>
        <end position="159"/>
    </location>
</feature>
<evidence type="ECO:0000313" key="3">
    <source>
        <dbReference type="Proteomes" id="UP001139408"/>
    </source>
</evidence>
<keyword evidence="1" id="KW-0732">Signal</keyword>
<accession>A0A9X2CBB0</accession>
<comment type="caution">
    <text evidence="2">The sequence shown here is derived from an EMBL/GenBank/DDBJ whole genome shotgun (WGS) entry which is preliminary data.</text>
</comment>
<dbReference type="AlphaFoldDB" id="A0A9X2CBB0"/>
<protein>
    <submittedName>
        <fullName evidence="2">Uncharacterized protein</fullName>
    </submittedName>
</protein>
<sequence length="159" mass="17784">MKRILLLLSLVLSNNALAEESIPLKHATTHGIKKCLPAVKSIAEFLAKGNHGANSLWNKNTPDESAFTSVIEQSFKDSPILSTMTVTRTKSDDCYSEYEKIFYFEENCMATAQTTFKGAEYEGMVNKYITFLNHEGIDTYLMPAGPGCVVIRREAYMNL</sequence>
<dbReference type="EMBL" id="JAKILJ010000032">
    <property type="protein sequence ID" value="MCL1106359.1"/>
    <property type="molecule type" value="Genomic_DNA"/>
</dbReference>
<feature type="signal peptide" evidence="1">
    <location>
        <begin position="1"/>
        <end position="18"/>
    </location>
</feature>